<evidence type="ECO:0000313" key="3">
    <source>
        <dbReference type="Proteomes" id="UP001439008"/>
    </source>
</evidence>
<evidence type="ECO:0000256" key="1">
    <source>
        <dbReference type="SAM" id="MobiDB-lite"/>
    </source>
</evidence>
<sequence>MGELKRSRKEAERRKQQEQKERREQQEKEAEEREKQEEKEKEKRKQQEEKERRECEEANKKATELYEKQKLKEIKNKNRNREYQKSKKQKNKKEVTIYEREYSTIEDEKDGEARANTDKDYKTDLQQNLFSDKRILVPVSRSERSAKKGAYLDETSENEKLSEAAAIPESSYQESLGFPVQESIATESEYIENLDRPFNLTGRQKETSKSLICQETGGPSECHCANLSISQIDKQNRTEKKNFLTTASDEPDEVVSEYCYKLESREYRCIPE</sequence>
<feature type="non-terminal residue" evidence="2">
    <location>
        <position position="272"/>
    </location>
</feature>
<comment type="caution">
    <text evidence="2">The sequence shown here is derived from an EMBL/GenBank/DDBJ whole genome shotgun (WGS) entry which is preliminary data.</text>
</comment>
<name>A0ABV2ATH5_9EUKA</name>
<evidence type="ECO:0000313" key="2">
    <source>
        <dbReference type="EMBL" id="MES1922971.1"/>
    </source>
</evidence>
<feature type="region of interest" description="Disordered" evidence="1">
    <location>
        <begin position="1"/>
        <end position="120"/>
    </location>
</feature>
<reference evidence="2 3" key="1">
    <citation type="journal article" date="2024" name="BMC Biol.">
        <title>Comparative genomics of Ascetosporea gives new insight into the evolutionary basis for animal parasitism in Rhizaria.</title>
        <authorList>
            <person name="Hiltunen Thoren M."/>
            <person name="Onut-Brannstrom I."/>
            <person name="Alfjorden A."/>
            <person name="Peckova H."/>
            <person name="Swords F."/>
            <person name="Hooper C."/>
            <person name="Holzer A.S."/>
            <person name="Bass D."/>
            <person name="Burki F."/>
        </authorList>
    </citation>
    <scope>NUCLEOTIDE SEQUENCE [LARGE SCALE GENOMIC DNA]</scope>
    <source>
        <strain evidence="2">20-A016</strain>
    </source>
</reference>
<feature type="compositionally biased region" description="Basic and acidic residues" evidence="1">
    <location>
        <begin position="92"/>
        <end position="103"/>
    </location>
</feature>
<organism evidence="2 3">
    <name type="scientific">Bonamia ostreae</name>
    <dbReference type="NCBI Taxonomy" id="126728"/>
    <lineage>
        <taxon>Eukaryota</taxon>
        <taxon>Sar</taxon>
        <taxon>Rhizaria</taxon>
        <taxon>Endomyxa</taxon>
        <taxon>Ascetosporea</taxon>
        <taxon>Haplosporida</taxon>
        <taxon>Bonamia</taxon>
    </lineage>
</organism>
<gene>
    <name evidence="2" type="ORF">MHBO_004502</name>
</gene>
<dbReference type="EMBL" id="JBDODL010004194">
    <property type="protein sequence ID" value="MES1922971.1"/>
    <property type="molecule type" value="Genomic_DNA"/>
</dbReference>
<protein>
    <submittedName>
        <fullName evidence="2">Uncharacterized protein</fullName>
    </submittedName>
</protein>
<keyword evidence="3" id="KW-1185">Reference proteome</keyword>
<proteinExistence type="predicted"/>
<feature type="compositionally biased region" description="Basic and acidic residues" evidence="1">
    <location>
        <begin position="9"/>
        <end position="85"/>
    </location>
</feature>
<dbReference type="Proteomes" id="UP001439008">
    <property type="component" value="Unassembled WGS sequence"/>
</dbReference>
<feature type="compositionally biased region" description="Basic and acidic residues" evidence="1">
    <location>
        <begin position="111"/>
        <end position="120"/>
    </location>
</feature>
<accession>A0ABV2ATH5</accession>
<feature type="region of interest" description="Disordered" evidence="1">
    <location>
        <begin position="142"/>
        <end position="175"/>
    </location>
</feature>